<dbReference type="STRING" id="50376.A0A517LLT0"/>
<dbReference type="Proteomes" id="UP000316270">
    <property type="component" value="Chromosome 15"/>
</dbReference>
<proteinExistence type="predicted"/>
<dbReference type="PANTHER" id="PTHR47843:SF2">
    <property type="entry name" value="BTB DOMAIN-CONTAINING PROTEIN"/>
    <property type="match status" value="1"/>
</dbReference>
<dbReference type="PANTHER" id="PTHR47843">
    <property type="entry name" value="BTB DOMAIN-CONTAINING PROTEIN-RELATED"/>
    <property type="match status" value="1"/>
</dbReference>
<name>A0A517LLT0_9PEZI</name>
<dbReference type="OrthoDB" id="194443at2759"/>
<dbReference type="AlphaFoldDB" id="A0A517LLT0"/>
<reference evidence="1 2" key="1">
    <citation type="submission" date="2019-07" db="EMBL/GenBank/DDBJ databases">
        <title>Finished genome of Venturia effusa.</title>
        <authorList>
            <person name="Young C.A."/>
            <person name="Cox M.P."/>
            <person name="Ganley A.R.D."/>
            <person name="David W.J."/>
        </authorList>
    </citation>
    <scope>NUCLEOTIDE SEQUENCE [LARGE SCALE GENOMIC DNA]</scope>
    <source>
        <strain evidence="2">albino</strain>
    </source>
</reference>
<gene>
    <name evidence="1" type="ORF">FKW77_007683</name>
</gene>
<evidence type="ECO:0000313" key="1">
    <source>
        <dbReference type="EMBL" id="QDS76609.1"/>
    </source>
</evidence>
<evidence type="ECO:0008006" key="3">
    <source>
        <dbReference type="Google" id="ProtNLM"/>
    </source>
</evidence>
<keyword evidence="2" id="KW-1185">Reference proteome</keyword>
<accession>A0A517LLT0</accession>
<organism evidence="1 2">
    <name type="scientific">Venturia effusa</name>
    <dbReference type="NCBI Taxonomy" id="50376"/>
    <lineage>
        <taxon>Eukaryota</taxon>
        <taxon>Fungi</taxon>
        <taxon>Dikarya</taxon>
        <taxon>Ascomycota</taxon>
        <taxon>Pezizomycotina</taxon>
        <taxon>Dothideomycetes</taxon>
        <taxon>Pleosporomycetidae</taxon>
        <taxon>Venturiales</taxon>
        <taxon>Venturiaceae</taxon>
        <taxon>Venturia</taxon>
    </lineage>
</organism>
<dbReference type="InterPro" id="IPR011333">
    <property type="entry name" value="SKP1/BTB/POZ_sf"/>
</dbReference>
<protein>
    <recommendedName>
        <fullName evidence="3">BTB domain-containing protein</fullName>
    </recommendedName>
</protein>
<sequence length="235" mass="26872">MADNKPVCKPPSKGYRSARLSTDSTMVTIELGDGKMLLPMDYLTSVSHHFEKAFTGEFCEAKEKILRLDDTTVSAKTLGVFAEWLYGRKLLDADGEEYDGKKDGEGNGRETRRFNELLALYIFGDAYDIPQFRRDVLDTFIIYAVRHPILPSENTFIVAYAQLPPKSPILRALVDLWVQEVFVSRDDNQYDGSTLPSTFLYSVTTEYCLRLHKDRAAPEPIEDRLCDYHEHDEDI</sequence>
<dbReference type="SUPFAM" id="SSF54695">
    <property type="entry name" value="POZ domain"/>
    <property type="match status" value="1"/>
</dbReference>
<evidence type="ECO:0000313" key="2">
    <source>
        <dbReference type="Proteomes" id="UP000316270"/>
    </source>
</evidence>
<dbReference type="EMBL" id="CP042199">
    <property type="protein sequence ID" value="QDS76609.1"/>
    <property type="molecule type" value="Genomic_DNA"/>
</dbReference>
<dbReference type="Gene3D" id="3.30.710.10">
    <property type="entry name" value="Potassium Channel Kv1.1, Chain A"/>
    <property type="match status" value="1"/>
</dbReference>